<proteinExistence type="predicted"/>
<dbReference type="EMBL" id="CP054580">
    <property type="protein sequence ID" value="QKS23873.1"/>
    <property type="molecule type" value="Genomic_DNA"/>
</dbReference>
<gene>
    <name evidence="1" type="ORF">FX987_01640</name>
</gene>
<organism evidence="1 2">
    <name type="scientific">Vreelandella titanicae</name>
    <dbReference type="NCBI Taxonomy" id="664683"/>
    <lineage>
        <taxon>Bacteria</taxon>
        <taxon>Pseudomonadati</taxon>
        <taxon>Pseudomonadota</taxon>
        <taxon>Gammaproteobacteria</taxon>
        <taxon>Oceanospirillales</taxon>
        <taxon>Halomonadaceae</taxon>
        <taxon>Vreelandella</taxon>
    </lineage>
</organism>
<dbReference type="Proteomes" id="UP000509761">
    <property type="component" value="Chromosome"/>
</dbReference>
<reference evidence="1 2" key="1">
    <citation type="submission" date="2019-12" db="EMBL/GenBank/DDBJ databases">
        <title>Genome sequencing and assembly of endphytes of Porphyra tenera.</title>
        <authorList>
            <person name="Park J.M."/>
            <person name="Shin R."/>
            <person name="Jo S.H."/>
        </authorList>
    </citation>
    <scope>NUCLEOTIDE SEQUENCE [LARGE SCALE GENOMIC DNA]</scope>
    <source>
        <strain evidence="1 2">GPM3</strain>
    </source>
</reference>
<protein>
    <submittedName>
        <fullName evidence="1">Uncharacterized protein</fullName>
    </submittedName>
</protein>
<dbReference type="RefSeq" id="WP_022523141.1">
    <property type="nucleotide sequence ID" value="NZ_CP054580.1"/>
</dbReference>
<accession>A0AAP9NL10</accession>
<dbReference type="AlphaFoldDB" id="A0AAP9NL10"/>
<evidence type="ECO:0000313" key="1">
    <source>
        <dbReference type="EMBL" id="QKS23873.1"/>
    </source>
</evidence>
<sequence>MPGAQKKSPEGDQVEHASSLCLLLPAGSNVDEEGKEARWLIAPLYSLILCHIYCDLRATFLNIIKNQIFNKKSLD</sequence>
<evidence type="ECO:0000313" key="2">
    <source>
        <dbReference type="Proteomes" id="UP000509761"/>
    </source>
</evidence>
<keyword evidence="2" id="KW-1185">Reference proteome</keyword>
<name>A0AAP9NL10_9GAMM</name>